<name>A0A7W9T098_9BACT</name>
<keyword evidence="1" id="KW-0732">Signal</keyword>
<organism evidence="2 3">
    <name type="scientific">Hymenobacter luteus</name>
    <dbReference type="NCBI Taxonomy" id="1411122"/>
    <lineage>
        <taxon>Bacteria</taxon>
        <taxon>Pseudomonadati</taxon>
        <taxon>Bacteroidota</taxon>
        <taxon>Cytophagia</taxon>
        <taxon>Cytophagales</taxon>
        <taxon>Hymenobacteraceae</taxon>
        <taxon>Hymenobacter</taxon>
    </lineage>
</organism>
<dbReference type="AlphaFoldDB" id="A0A7W9T098"/>
<gene>
    <name evidence="2" type="ORF">HNQ93_002052</name>
</gene>
<dbReference type="Proteomes" id="UP000532746">
    <property type="component" value="Unassembled WGS sequence"/>
</dbReference>
<proteinExistence type="predicted"/>
<sequence length="100" mass="10663">MSGARLLLLLSLLLLSAGRSAAQTRPDPAVPATPQKELTVHLTLPTVVGLIGEYAGILTSKEKGKLKTLSKQGRSTTSNPVLILTIPLPRVWADRKVKAK</sequence>
<dbReference type="EMBL" id="JACHGG010000002">
    <property type="protein sequence ID" value="MBB6059206.1"/>
    <property type="molecule type" value="Genomic_DNA"/>
</dbReference>
<keyword evidence="3" id="KW-1185">Reference proteome</keyword>
<comment type="caution">
    <text evidence="2">The sequence shown here is derived from an EMBL/GenBank/DDBJ whole genome shotgun (WGS) entry which is preliminary data.</text>
</comment>
<evidence type="ECO:0000313" key="3">
    <source>
        <dbReference type="Proteomes" id="UP000532746"/>
    </source>
</evidence>
<evidence type="ECO:0000256" key="1">
    <source>
        <dbReference type="SAM" id="SignalP"/>
    </source>
</evidence>
<accession>A0A7W9T098</accession>
<dbReference type="RefSeq" id="WP_183402663.1">
    <property type="nucleotide sequence ID" value="NZ_JACHGG010000002.1"/>
</dbReference>
<feature type="chain" id="PRO_5030747157" evidence="1">
    <location>
        <begin position="22"/>
        <end position="100"/>
    </location>
</feature>
<feature type="signal peptide" evidence="1">
    <location>
        <begin position="1"/>
        <end position="21"/>
    </location>
</feature>
<evidence type="ECO:0000313" key="2">
    <source>
        <dbReference type="EMBL" id="MBB6059206.1"/>
    </source>
</evidence>
<protein>
    <submittedName>
        <fullName evidence="2">Uncharacterized protein</fullName>
    </submittedName>
</protein>
<reference evidence="2 3" key="1">
    <citation type="submission" date="2020-08" db="EMBL/GenBank/DDBJ databases">
        <title>Genomic Encyclopedia of Type Strains, Phase IV (KMG-IV): sequencing the most valuable type-strain genomes for metagenomic binning, comparative biology and taxonomic classification.</title>
        <authorList>
            <person name="Goeker M."/>
        </authorList>
    </citation>
    <scope>NUCLEOTIDE SEQUENCE [LARGE SCALE GENOMIC DNA]</scope>
    <source>
        <strain evidence="2 3">DSM 26718</strain>
    </source>
</reference>